<keyword evidence="3" id="KW-1185">Reference proteome</keyword>
<comment type="caution">
    <text evidence="2">The sequence shown here is derived from an EMBL/GenBank/DDBJ whole genome shotgun (WGS) entry which is preliminary data.</text>
</comment>
<protein>
    <recommendedName>
        <fullName evidence="4">Alginate biosynthesis protein AlgF</fullName>
    </recommendedName>
</protein>
<dbReference type="Proteomes" id="UP001331561">
    <property type="component" value="Unassembled WGS sequence"/>
</dbReference>
<evidence type="ECO:0008006" key="4">
    <source>
        <dbReference type="Google" id="ProtNLM"/>
    </source>
</evidence>
<dbReference type="RefSeq" id="WP_327600260.1">
    <property type="nucleotide sequence ID" value="NZ_JAYXHS010000003.1"/>
</dbReference>
<feature type="signal peptide" evidence="1">
    <location>
        <begin position="1"/>
        <end position="23"/>
    </location>
</feature>
<name>A0ABU6K8G3_9RHOO</name>
<evidence type="ECO:0000313" key="2">
    <source>
        <dbReference type="EMBL" id="MEC5387285.1"/>
    </source>
</evidence>
<reference evidence="2 3" key="1">
    <citation type="submission" date="2024-01" db="EMBL/GenBank/DDBJ databases">
        <title>Uliginosibacterium soil sp. nov.</title>
        <authorList>
            <person name="Lv Y."/>
        </authorList>
    </citation>
    <scope>NUCLEOTIDE SEQUENCE [LARGE SCALE GENOMIC DNA]</scope>
    <source>
        <strain evidence="2 3">H3</strain>
    </source>
</reference>
<dbReference type="EMBL" id="JAYXHS010000003">
    <property type="protein sequence ID" value="MEC5387285.1"/>
    <property type="molecule type" value="Genomic_DNA"/>
</dbReference>
<feature type="chain" id="PRO_5046708834" description="Alginate biosynthesis protein AlgF" evidence="1">
    <location>
        <begin position="24"/>
        <end position="191"/>
    </location>
</feature>
<gene>
    <name evidence="2" type="ORF">VVD49_16265</name>
</gene>
<evidence type="ECO:0000256" key="1">
    <source>
        <dbReference type="SAM" id="SignalP"/>
    </source>
</evidence>
<sequence length="191" mass="19591">MKTLHALVVAGALALNIPLSVQAGELLSARFQTDNTFTPAFKAMPNDAAKPLFAVSGGTPKVEDGKLVLANGRITVGAVLDASGKVAESSASDRPAGVLDLSKPYKIVVKLAEASSVSSKDNFFIYVNNSTTKQADSPLGSSSQIVKVSAASLKVGDNVFPGSIGDAKSFLQIRAESGAVVKIESISIAAD</sequence>
<accession>A0ABU6K8G3</accession>
<organism evidence="2 3">
    <name type="scientific">Uliginosibacterium silvisoli</name>
    <dbReference type="NCBI Taxonomy" id="3114758"/>
    <lineage>
        <taxon>Bacteria</taxon>
        <taxon>Pseudomonadati</taxon>
        <taxon>Pseudomonadota</taxon>
        <taxon>Betaproteobacteria</taxon>
        <taxon>Rhodocyclales</taxon>
        <taxon>Zoogloeaceae</taxon>
        <taxon>Uliginosibacterium</taxon>
    </lineage>
</organism>
<evidence type="ECO:0000313" key="3">
    <source>
        <dbReference type="Proteomes" id="UP001331561"/>
    </source>
</evidence>
<proteinExistence type="predicted"/>
<keyword evidence="1" id="KW-0732">Signal</keyword>